<dbReference type="InterPro" id="IPR025054">
    <property type="entry name" value="DUF3991"/>
</dbReference>
<accession>J9GLT3</accession>
<gene>
    <name evidence="3" type="ORF">EVA_08744</name>
</gene>
<dbReference type="EMBL" id="AMCI01002280">
    <property type="protein sequence ID" value="EJX03148.1"/>
    <property type="molecule type" value="Genomic_DNA"/>
</dbReference>
<feature type="region of interest" description="Disordered" evidence="1">
    <location>
        <begin position="40"/>
        <end position="68"/>
    </location>
</feature>
<feature type="domain" description="DUF3991" evidence="2">
    <location>
        <begin position="73"/>
        <end position="128"/>
    </location>
</feature>
<dbReference type="AlphaFoldDB" id="J9GLT3"/>
<proteinExistence type="predicted"/>
<name>J9GLT3_9ZZZZ</name>
<evidence type="ECO:0000259" key="2">
    <source>
        <dbReference type="Pfam" id="PF13154"/>
    </source>
</evidence>
<dbReference type="Pfam" id="PF13154">
    <property type="entry name" value="DUF3991"/>
    <property type="match status" value="1"/>
</dbReference>
<comment type="caution">
    <text evidence="3">The sequence shown here is derived from an EMBL/GenBank/DDBJ whole genome shotgun (WGS) entry which is preliminary data.</text>
</comment>
<sequence>MTVRGNKWYRHSQSKGGGPVDFVIEFFGKSFTEAVELLTGEKGAAPPPDRPCPASLSDFRLPPPNSDNRTARNYLTAARRIDEDVTGFFFARGDIYEDAAHHNAVFVGRDEDGIPRYAHSKGTAGNFRSM</sequence>
<dbReference type="SUPFAM" id="SSF57783">
    <property type="entry name" value="Zinc beta-ribbon"/>
    <property type="match status" value="1"/>
</dbReference>
<organism evidence="3">
    <name type="scientific">gut metagenome</name>
    <dbReference type="NCBI Taxonomy" id="749906"/>
    <lineage>
        <taxon>unclassified sequences</taxon>
        <taxon>metagenomes</taxon>
        <taxon>organismal metagenomes</taxon>
    </lineage>
</organism>
<evidence type="ECO:0000313" key="3">
    <source>
        <dbReference type="EMBL" id="EJX03148.1"/>
    </source>
</evidence>
<protein>
    <recommendedName>
        <fullName evidence="2">DUF3991 domain-containing protein</fullName>
    </recommendedName>
</protein>
<reference evidence="3" key="1">
    <citation type="journal article" date="2012" name="PLoS ONE">
        <title>Gene sets for utilization of primary and secondary nutrition supplies in the distal gut of endangered iberian lynx.</title>
        <authorList>
            <person name="Alcaide M."/>
            <person name="Messina E."/>
            <person name="Richter M."/>
            <person name="Bargiela R."/>
            <person name="Peplies J."/>
            <person name="Huws S.A."/>
            <person name="Newbold C.J."/>
            <person name="Golyshin P.N."/>
            <person name="Simon M.A."/>
            <person name="Lopez G."/>
            <person name="Yakimov M.M."/>
            <person name="Ferrer M."/>
        </authorList>
    </citation>
    <scope>NUCLEOTIDE SEQUENCE</scope>
</reference>
<evidence type="ECO:0000256" key="1">
    <source>
        <dbReference type="SAM" id="MobiDB-lite"/>
    </source>
</evidence>